<proteinExistence type="predicted"/>
<sequence>MPDSREPLAQARLNADVSLLRGVLAILFIPGAETAPGETNEGRFQARSQTRGRCLSSTESRPRIDGGNQVCIPARLPPERGARQATTRPRRGRTAEAEAEIHERRASGEQALFIRDFSGPEEAPIFPVEPYCNTEQSLLRRKLEGRVVGYYRQAQPRVHSVCQYTYCFEQTGRVGCVCHRVFPGGHRPHRNLAHPRHS</sequence>
<reference evidence="4" key="1">
    <citation type="submission" date="2016-06" db="UniProtKB">
        <authorList>
            <consortium name="WormBaseParasite"/>
        </authorList>
    </citation>
    <scope>IDENTIFICATION</scope>
</reference>
<organism evidence="4">
    <name type="scientific">Echinostoma caproni</name>
    <dbReference type="NCBI Taxonomy" id="27848"/>
    <lineage>
        <taxon>Eukaryota</taxon>
        <taxon>Metazoa</taxon>
        <taxon>Spiralia</taxon>
        <taxon>Lophotrochozoa</taxon>
        <taxon>Platyhelminthes</taxon>
        <taxon>Trematoda</taxon>
        <taxon>Digenea</taxon>
        <taxon>Plagiorchiida</taxon>
        <taxon>Echinostomata</taxon>
        <taxon>Echinostomatoidea</taxon>
        <taxon>Echinostomatidae</taxon>
        <taxon>Echinostoma</taxon>
    </lineage>
</organism>
<keyword evidence="3" id="KW-1185">Reference proteome</keyword>
<name>A0A183BFG7_9TREM</name>
<dbReference type="Proteomes" id="UP000272942">
    <property type="component" value="Unassembled WGS sequence"/>
</dbReference>
<dbReference type="WBParaSite" id="ECPE_0001799801-mRNA-1">
    <property type="protein sequence ID" value="ECPE_0001799801-mRNA-1"/>
    <property type="gene ID" value="ECPE_0001799801"/>
</dbReference>
<dbReference type="EMBL" id="UZAN01073144">
    <property type="protein sequence ID" value="VDP95332.1"/>
    <property type="molecule type" value="Genomic_DNA"/>
</dbReference>
<evidence type="ECO:0000313" key="3">
    <source>
        <dbReference type="Proteomes" id="UP000272942"/>
    </source>
</evidence>
<protein>
    <submittedName>
        <fullName evidence="2 4">Uncharacterized protein</fullName>
    </submittedName>
</protein>
<feature type="compositionally biased region" description="Polar residues" evidence="1">
    <location>
        <begin position="46"/>
        <end position="59"/>
    </location>
</feature>
<evidence type="ECO:0000313" key="2">
    <source>
        <dbReference type="EMBL" id="VDP95332.1"/>
    </source>
</evidence>
<evidence type="ECO:0000256" key="1">
    <source>
        <dbReference type="SAM" id="MobiDB-lite"/>
    </source>
</evidence>
<feature type="region of interest" description="Disordered" evidence="1">
    <location>
        <begin position="35"/>
        <end position="62"/>
    </location>
</feature>
<accession>A0A183BFG7</accession>
<dbReference type="AlphaFoldDB" id="A0A183BFG7"/>
<gene>
    <name evidence="2" type="ORF">ECPE_LOCUS17952</name>
</gene>
<reference evidence="2 3" key="2">
    <citation type="submission" date="2018-11" db="EMBL/GenBank/DDBJ databases">
        <authorList>
            <consortium name="Pathogen Informatics"/>
        </authorList>
    </citation>
    <scope>NUCLEOTIDE SEQUENCE [LARGE SCALE GENOMIC DNA]</scope>
    <source>
        <strain evidence="2 3">Egypt</strain>
    </source>
</reference>
<evidence type="ECO:0000313" key="4">
    <source>
        <dbReference type="WBParaSite" id="ECPE_0001799801-mRNA-1"/>
    </source>
</evidence>